<dbReference type="EMBL" id="JBCLSH010000055">
    <property type="protein sequence ID" value="MEY8444502.1"/>
    <property type="molecule type" value="Genomic_DNA"/>
</dbReference>
<sequence>MALPETAQLIINHTIKLLETKPITSISIVEVTSSLQISRVTFYKYFRNIRDVLDVLVEELLLGFSQKLQKKNTHLLDFVNMNSSSAIKATLYDNALGVDKYFYANRKYIKGLLFKNSGIDFISMLQAVYYNHFHVAIENVLSMYDKKIISRYVNYMASGVTAIWQEWFINNFDLSVETITNDRLDMLAPSLMELYTRK</sequence>
<organism evidence="4 5">
    <name type="scientific">Lactococcus ileimucosae</name>
    <dbReference type="NCBI Taxonomy" id="2941329"/>
    <lineage>
        <taxon>Bacteria</taxon>
        <taxon>Bacillati</taxon>
        <taxon>Bacillota</taxon>
        <taxon>Bacilli</taxon>
        <taxon>Lactobacillales</taxon>
        <taxon>Streptococcaceae</taxon>
        <taxon>Lactococcus</taxon>
    </lineage>
</organism>
<dbReference type="RefSeq" id="WP_369948869.1">
    <property type="nucleotide sequence ID" value="NZ_JBCLSH010000055.1"/>
</dbReference>
<evidence type="ECO:0000313" key="5">
    <source>
        <dbReference type="Proteomes" id="UP001565283"/>
    </source>
</evidence>
<accession>A0ABV4D855</accession>
<name>A0ABV4D855_9LACT</name>
<dbReference type="InterPro" id="IPR050624">
    <property type="entry name" value="HTH-type_Tx_Regulator"/>
</dbReference>
<gene>
    <name evidence="4" type="ORF">AALA52_09710</name>
</gene>
<comment type="caution">
    <text evidence="4">The sequence shown here is derived from an EMBL/GenBank/DDBJ whole genome shotgun (WGS) entry which is preliminary data.</text>
</comment>
<dbReference type="PANTHER" id="PTHR43479">
    <property type="entry name" value="ACREF/ENVCD OPERON REPRESSOR-RELATED"/>
    <property type="match status" value="1"/>
</dbReference>
<dbReference type="SUPFAM" id="SSF46689">
    <property type="entry name" value="Homeodomain-like"/>
    <property type="match status" value="1"/>
</dbReference>
<dbReference type="Proteomes" id="UP001565283">
    <property type="component" value="Unassembled WGS sequence"/>
</dbReference>
<feature type="domain" description="HTH tetR-type" evidence="3">
    <location>
        <begin position="4"/>
        <end position="64"/>
    </location>
</feature>
<proteinExistence type="predicted"/>
<keyword evidence="1 2" id="KW-0238">DNA-binding</keyword>
<dbReference type="PANTHER" id="PTHR43479:SF11">
    <property type="entry name" value="ACREF_ENVCD OPERON REPRESSOR-RELATED"/>
    <property type="match status" value="1"/>
</dbReference>
<reference evidence="4 5" key="1">
    <citation type="submission" date="2024-03" db="EMBL/GenBank/DDBJ databases">
        <title>Mouse gut bacterial collection (mGBC) of GemPharmatech.</title>
        <authorList>
            <person name="He Y."/>
            <person name="Dong L."/>
            <person name="Wu D."/>
            <person name="Gao X."/>
            <person name="Lin Z."/>
        </authorList>
    </citation>
    <scope>NUCLEOTIDE SEQUENCE [LARGE SCALE GENOMIC DNA]</scope>
    <source>
        <strain evidence="4 5">61-15</strain>
    </source>
</reference>
<dbReference type="Gene3D" id="1.10.357.10">
    <property type="entry name" value="Tetracycline Repressor, domain 2"/>
    <property type="match status" value="1"/>
</dbReference>
<protein>
    <recommendedName>
        <fullName evidence="3">HTH tetR-type domain-containing protein</fullName>
    </recommendedName>
</protein>
<evidence type="ECO:0000256" key="1">
    <source>
        <dbReference type="ARBA" id="ARBA00023125"/>
    </source>
</evidence>
<feature type="DNA-binding region" description="H-T-H motif" evidence="2">
    <location>
        <begin position="27"/>
        <end position="46"/>
    </location>
</feature>
<evidence type="ECO:0000256" key="2">
    <source>
        <dbReference type="PROSITE-ProRule" id="PRU00335"/>
    </source>
</evidence>
<keyword evidence="5" id="KW-1185">Reference proteome</keyword>
<evidence type="ECO:0000259" key="3">
    <source>
        <dbReference type="PROSITE" id="PS50977"/>
    </source>
</evidence>
<dbReference type="InterPro" id="IPR001647">
    <property type="entry name" value="HTH_TetR"/>
</dbReference>
<dbReference type="PROSITE" id="PS50977">
    <property type="entry name" value="HTH_TETR_2"/>
    <property type="match status" value="1"/>
</dbReference>
<evidence type="ECO:0000313" key="4">
    <source>
        <dbReference type="EMBL" id="MEY8444502.1"/>
    </source>
</evidence>
<dbReference type="InterPro" id="IPR009057">
    <property type="entry name" value="Homeodomain-like_sf"/>
</dbReference>